<dbReference type="Pfam" id="PF08241">
    <property type="entry name" value="Methyltransf_11"/>
    <property type="match status" value="1"/>
</dbReference>
<keyword evidence="3" id="KW-1185">Reference proteome</keyword>
<dbReference type="EMBL" id="VFOV01000001">
    <property type="protein sequence ID" value="TQL68875.1"/>
    <property type="molecule type" value="Genomic_DNA"/>
</dbReference>
<sequence>MPVMSAIEGAFCRSDPWRYLARRWVLPWALNGLELRGDVLEIGGGSGAMADGVARRFPGVRLIVTDVDDAMVSAASRRLQDRSNVKVEQADVTSLPYATGSFDIVTTYLMLHHVVDWTDALHEAARVLRPGGILIGYDLTDTNLARLTHRLDGSPHRMIAHDELAEGLAEAGFSDIDVVLSARRHLMRFRATTNGR</sequence>
<dbReference type="AlphaFoldDB" id="A0A543A8F4"/>
<organism evidence="2 3">
    <name type="scientific">Nocardioides albertanoniae</name>
    <dbReference type="NCBI Taxonomy" id="1175486"/>
    <lineage>
        <taxon>Bacteria</taxon>
        <taxon>Bacillati</taxon>
        <taxon>Actinomycetota</taxon>
        <taxon>Actinomycetes</taxon>
        <taxon>Propionibacteriales</taxon>
        <taxon>Nocardioidaceae</taxon>
        <taxon>Nocardioides</taxon>
    </lineage>
</organism>
<dbReference type="RefSeq" id="WP_141780807.1">
    <property type="nucleotide sequence ID" value="NZ_VFOV01000001.1"/>
</dbReference>
<comment type="caution">
    <text evidence="2">The sequence shown here is derived from an EMBL/GenBank/DDBJ whole genome shotgun (WGS) entry which is preliminary data.</text>
</comment>
<evidence type="ECO:0000313" key="3">
    <source>
        <dbReference type="Proteomes" id="UP000320209"/>
    </source>
</evidence>
<dbReference type="SUPFAM" id="SSF53335">
    <property type="entry name" value="S-adenosyl-L-methionine-dependent methyltransferases"/>
    <property type="match status" value="1"/>
</dbReference>
<protein>
    <submittedName>
        <fullName evidence="2">Methyltransferase family protein</fullName>
    </submittedName>
</protein>
<dbReference type="GO" id="GO:0032259">
    <property type="term" value="P:methylation"/>
    <property type="evidence" value="ECO:0007669"/>
    <property type="project" value="UniProtKB-KW"/>
</dbReference>
<dbReference type="Gene3D" id="3.40.50.150">
    <property type="entry name" value="Vaccinia Virus protein VP39"/>
    <property type="match status" value="1"/>
</dbReference>
<dbReference type="Proteomes" id="UP000320209">
    <property type="component" value="Unassembled WGS sequence"/>
</dbReference>
<accession>A0A543A8F4</accession>
<name>A0A543A8F4_9ACTN</name>
<dbReference type="GO" id="GO:0008757">
    <property type="term" value="F:S-adenosylmethionine-dependent methyltransferase activity"/>
    <property type="evidence" value="ECO:0007669"/>
    <property type="project" value="InterPro"/>
</dbReference>
<evidence type="ECO:0000259" key="1">
    <source>
        <dbReference type="Pfam" id="PF08241"/>
    </source>
</evidence>
<dbReference type="CDD" id="cd02440">
    <property type="entry name" value="AdoMet_MTases"/>
    <property type="match status" value="1"/>
</dbReference>
<evidence type="ECO:0000313" key="2">
    <source>
        <dbReference type="EMBL" id="TQL68875.1"/>
    </source>
</evidence>
<reference evidence="2 3" key="1">
    <citation type="submission" date="2019-06" db="EMBL/GenBank/DDBJ databases">
        <title>Sequencing the genomes of 1000 actinobacteria strains.</title>
        <authorList>
            <person name="Klenk H.-P."/>
        </authorList>
    </citation>
    <scope>NUCLEOTIDE SEQUENCE [LARGE SCALE GENOMIC DNA]</scope>
    <source>
        <strain evidence="2 3">DSM 25218</strain>
    </source>
</reference>
<dbReference type="OrthoDB" id="3818442at2"/>
<dbReference type="InterPro" id="IPR013216">
    <property type="entry name" value="Methyltransf_11"/>
</dbReference>
<dbReference type="PANTHER" id="PTHR43591">
    <property type="entry name" value="METHYLTRANSFERASE"/>
    <property type="match status" value="1"/>
</dbReference>
<gene>
    <name evidence="2" type="ORF">FB381_2774</name>
</gene>
<dbReference type="InterPro" id="IPR029063">
    <property type="entry name" value="SAM-dependent_MTases_sf"/>
</dbReference>
<keyword evidence="2" id="KW-0489">Methyltransferase</keyword>
<feature type="domain" description="Methyltransferase type 11" evidence="1">
    <location>
        <begin position="40"/>
        <end position="135"/>
    </location>
</feature>
<keyword evidence="2" id="KW-0808">Transferase</keyword>
<proteinExistence type="predicted"/>